<feature type="coiled-coil region" evidence="2">
    <location>
        <begin position="1041"/>
        <end position="1114"/>
    </location>
</feature>
<feature type="coiled-coil region" evidence="2">
    <location>
        <begin position="272"/>
        <end position="352"/>
    </location>
</feature>
<feature type="compositionally biased region" description="Basic and acidic residues" evidence="3">
    <location>
        <begin position="117"/>
        <end position="126"/>
    </location>
</feature>
<evidence type="ECO:0000259" key="4">
    <source>
        <dbReference type="PROSITE" id="PS51774"/>
    </source>
</evidence>
<feature type="coiled-coil region" evidence="2">
    <location>
        <begin position="533"/>
        <end position="613"/>
    </location>
</feature>
<feature type="domain" description="NAB" evidence="4">
    <location>
        <begin position="1"/>
        <end position="79"/>
    </location>
</feature>
<feature type="coiled-coil region" evidence="2">
    <location>
        <begin position="660"/>
        <end position="740"/>
    </location>
</feature>
<organism evidence="5 6">
    <name type="scientific">Urochloa decumbens</name>
    <dbReference type="NCBI Taxonomy" id="240449"/>
    <lineage>
        <taxon>Eukaryota</taxon>
        <taxon>Viridiplantae</taxon>
        <taxon>Streptophyta</taxon>
        <taxon>Embryophyta</taxon>
        <taxon>Tracheophyta</taxon>
        <taxon>Spermatophyta</taxon>
        <taxon>Magnoliopsida</taxon>
        <taxon>Liliopsida</taxon>
        <taxon>Poales</taxon>
        <taxon>Poaceae</taxon>
        <taxon>PACMAD clade</taxon>
        <taxon>Panicoideae</taxon>
        <taxon>Panicodae</taxon>
        <taxon>Paniceae</taxon>
        <taxon>Melinidinae</taxon>
        <taxon>Urochloa</taxon>
    </lineage>
</organism>
<proteinExistence type="predicted"/>
<reference evidence="6" key="1">
    <citation type="submission" date="2024-06" db="EMBL/GenBank/DDBJ databases">
        <authorList>
            <person name="Ryan C."/>
        </authorList>
    </citation>
    <scope>NUCLEOTIDE SEQUENCE [LARGE SCALE GENOMIC DNA]</scope>
</reference>
<name>A0ABC8YUN3_9POAL</name>
<dbReference type="PROSITE" id="PS51774">
    <property type="entry name" value="NAB"/>
    <property type="match status" value="1"/>
</dbReference>
<feature type="coiled-coil region" evidence="2">
    <location>
        <begin position="1662"/>
        <end position="1756"/>
    </location>
</feature>
<reference evidence="5 6" key="2">
    <citation type="submission" date="2024-10" db="EMBL/GenBank/DDBJ databases">
        <authorList>
            <person name="Ryan C."/>
        </authorList>
    </citation>
    <scope>NUCLEOTIDE SEQUENCE [LARGE SCALE GENOMIC DNA]</scope>
</reference>
<dbReference type="PANTHER" id="PTHR43939">
    <property type="entry name" value="COILED-COIL DOMAIN-CONTAINING PROTEIN 158"/>
    <property type="match status" value="1"/>
</dbReference>
<feature type="coiled-coil region" evidence="2">
    <location>
        <begin position="1168"/>
        <end position="1502"/>
    </location>
</feature>
<dbReference type="EMBL" id="OZ075127">
    <property type="protein sequence ID" value="CAL4948371.1"/>
    <property type="molecule type" value="Genomic_DNA"/>
</dbReference>
<evidence type="ECO:0000256" key="1">
    <source>
        <dbReference type="ARBA" id="ARBA00023054"/>
    </source>
</evidence>
<keyword evidence="6" id="KW-1185">Reference proteome</keyword>
<feature type="coiled-coil region" evidence="2">
    <location>
        <begin position="392"/>
        <end position="486"/>
    </location>
</feature>
<dbReference type="InterPro" id="IPR011684">
    <property type="entry name" value="NAB"/>
</dbReference>
<evidence type="ECO:0000313" key="6">
    <source>
        <dbReference type="Proteomes" id="UP001497457"/>
    </source>
</evidence>
<feature type="coiled-coil region" evidence="2">
    <location>
        <begin position="924"/>
        <end position="994"/>
    </location>
</feature>
<feature type="coiled-coil region" evidence="2">
    <location>
        <begin position="787"/>
        <end position="867"/>
    </location>
</feature>
<feature type="coiled-coil region" evidence="2">
    <location>
        <begin position="1916"/>
        <end position="2010"/>
    </location>
</feature>
<dbReference type="PANTHER" id="PTHR43939:SF57">
    <property type="entry name" value="MYOSIN HEAVY CHAIN-LIKE"/>
    <property type="match status" value="1"/>
</dbReference>
<feature type="coiled-coil region" evidence="2">
    <location>
        <begin position="1535"/>
        <end position="1629"/>
    </location>
</feature>
<evidence type="ECO:0000313" key="5">
    <source>
        <dbReference type="EMBL" id="CAL4948371.1"/>
    </source>
</evidence>
<feature type="region of interest" description="Disordered" evidence="3">
    <location>
        <begin position="27"/>
        <end position="51"/>
    </location>
</feature>
<feature type="region of interest" description="Disordered" evidence="3">
    <location>
        <begin position="80"/>
        <end position="126"/>
    </location>
</feature>
<feature type="compositionally biased region" description="Acidic residues" evidence="3">
    <location>
        <begin position="33"/>
        <end position="42"/>
    </location>
</feature>
<evidence type="ECO:0000256" key="2">
    <source>
        <dbReference type="SAM" id="Coils"/>
    </source>
</evidence>
<feature type="coiled-coil region" evidence="2">
    <location>
        <begin position="1803"/>
        <end position="1883"/>
    </location>
</feature>
<accession>A0ABC8YUN3</accession>
<sequence length="2028" mass="230038">MTHKHKIMKSNHLLESKKGVDENVEKILRMIGDENEQTENEQDGSRNPVKKSMLSSLVKGFHEDYEYLHKHYKQLISNLENVGHGSSGSDSYDSDTERDRSDHNVTTPKVELNEENGLNHEPTEDHSLQSEIEKLKQTIEKQAKKISDLKQLLDKTIKDKEDTREELSLEVTNSTFNEQSEQAKAGLQQEVKATQEEKDAVLTELKQSKDLVQNLEKDVTRLKDELSVQLEHNSTLDKQLEELRSSMGAKIEKLHVEKDASILELRASQASIRDLEIALQTHSESISTLQQANDELQKNICNLTEQSEQAKDELQQEVKATQEEKDAVLTELKKSNDLVQNLENDVTRLKDELSVQLGHNSTLDKQLEELRGNMGAKIEDLLLEKDASMLELQASQASVKDLEIALQAHNESISTLQQANDELKKTICTLAEQAEQAKAELQQEVKATQQEKDAVLTELKQSKDLVQNLENDLTRLKDELSVQLEHNSTMDKQLEELSSSMGAKIEELNVEKDASILQLQASQASVRDLEIALQKHSESISTVQQANDELQKNICTLTEQSEQAKAELQQEVKATQEENDAILTELKQSKDLVQNLENDVARLKDELSVQLEHNSTLDKHLEELRGTMGAKIEELHVEKDACKLELQASQASVRDLGIALQTHNESILTLQQANDELQKNICTLTEQAEQAKAELQQEVKATQEGKDAVLTELKLSKDLVQNLENDLTRLKDEVSVQLEHNSTMDKQVEELRSSMGAKIEELNVEKDASILELQASQGSVRDLEIALQMHSESISSLQQANDELQKNICTLTQQSEQAKAELQQEVKATQEEKDAILTKMKQLKDLVQNLENDVTRLKDELSVQLEHNSTLDKQLEELRSIMGAKIEELNVEKDASILKLQASQASIKDLEITLQTRNESISTLQQANDELQKSICTLTEQSEQDKAELQQEVKATQEENDAILTELKQSKDLVQNLENDVARLKDELSVQLEHNSTLDKQLEELRSIMGAKIEELNVENDASILELQASQASIKDLEITLQTRNESISTLQQANDELQTNIRTLTQQSEQAKAELQLEVKATQEEKDAVLTELKQLKDLVQNLENDVTRLKDLLSVQLEHNSTLDKKLEELRSSMGAKIEELLVEKDASILTLQTSQASVRDLEIVLQTHSENILTLEQANDELQKNICTLTEQLEQDKAELQQEVKATQEEKDAVLTELKQSKDLVQNLENDVTRLKDELSLQLEHNSNLDKQLKELSSSTGAKIEELQAEKDAFILKLQASQASARDLEIALQTHSENISTLQQANDELQMNICTWTQQSEQAKAELQQEVKATQEEKDAVVIELKQLKDLVQNLENDVTWLKDELSVQLEHNSTLDKQLEEMRSSLGAKIEELQVEKDASILTLQASHASIRDLEIALQMHSENISTVQQANDELQKNICTLTEQSEQGKAKLQQEVKATQEEKNAILTELKQSKDLVQNLENDVTRLKDELSVQVEHNSTLDKQLEELRSSMGTKIENLQAEKDASILKLQASQASIRDLEIALQTHSENISTLQQANDELQKNICTLTEQSEHAKAKLQQEVKATQEEKNAILTELNQSKDLVQNLENDVTRLKDELSVQVEHNYALDKQLEELRSSMGAKIEDLQVEKDESILTLQAYQASIRDLEIALQTHSENISTLQQAKDELQKNICILTEQSEQAKAKLQQEVKATQEEKDAILTELKQSKDLVQNLENDVTRLKDELSVQLEHNSTLDKQLEELRSSMGAKIEELNVEKDEYILELQASQAFVRDLQIVLQTHSENISTLQQANDELQKNICTLTEQSEEAKAELQHELRATQEDKDVVLAQLKQSEHSLQNLENEVTQLRDELSVRLENNFILDKQLEEVRRNMGAKIAELRTEKETSLLELHASQASVKNLEIKLQMHNENISTLKQANDELQKNIYTLTEQSKQVKAKLQQEIKATQEAKDAVLTQLKQLEESIQNLEYEVAQLKDELSVELQKSFYLDKQKQRRSRRMMGC</sequence>
<evidence type="ECO:0000256" key="3">
    <source>
        <dbReference type="SAM" id="MobiDB-lite"/>
    </source>
</evidence>
<keyword evidence="1 2" id="KW-0175">Coiled coil</keyword>
<gene>
    <name evidence="5" type="ORF">URODEC1_LOCUS37362</name>
</gene>
<protein>
    <recommendedName>
        <fullName evidence="4">NAB domain-containing protein</fullName>
    </recommendedName>
</protein>
<dbReference type="Proteomes" id="UP001497457">
    <property type="component" value="Chromosome 17b"/>
</dbReference>